<gene>
    <name evidence="2" type="ORF">Rhe02_32880</name>
</gene>
<accession>A0A8J3Q7D9</accession>
<evidence type="ECO:0000313" key="3">
    <source>
        <dbReference type="Proteomes" id="UP000612899"/>
    </source>
</evidence>
<organism evidence="2 3">
    <name type="scientific">Rhizocola hellebori</name>
    <dbReference type="NCBI Taxonomy" id="1392758"/>
    <lineage>
        <taxon>Bacteria</taxon>
        <taxon>Bacillati</taxon>
        <taxon>Actinomycetota</taxon>
        <taxon>Actinomycetes</taxon>
        <taxon>Micromonosporales</taxon>
        <taxon>Micromonosporaceae</taxon>
        <taxon>Rhizocola</taxon>
    </lineage>
</organism>
<dbReference type="Gene3D" id="3.40.50.1820">
    <property type="entry name" value="alpha/beta hydrolase"/>
    <property type="match status" value="1"/>
</dbReference>
<proteinExistence type="predicted"/>
<dbReference type="RefSeq" id="WP_203909081.1">
    <property type="nucleotide sequence ID" value="NZ_BONY01000017.1"/>
</dbReference>
<sequence>MTNSLDTAEFKGYADTAGLPTYYEAQGRGDSLVMLHGGFCSVNTFAAFTPQFTERYRVFSPERRGHGRMPDPEGPITYEIMADDTIAFLEALGIGPAHLVGWSDGANVAMITAMRRPDLVRKLVLIGTAVNISGAKPWAKAMTENMTVQHVPPFLTDEYARLSPDGRDHFQVVFDKLARAIIDTPQTLADLTRITAPTLVMAGDDDLVTVEHLEAMRAAVPDGQLAIVPGSSHGLPLEKPELVARLILDFLADKQAPKFMPGPTTQS</sequence>
<dbReference type="PANTHER" id="PTHR43798">
    <property type="entry name" value="MONOACYLGLYCEROL LIPASE"/>
    <property type="match status" value="1"/>
</dbReference>
<dbReference type="SUPFAM" id="SSF53474">
    <property type="entry name" value="alpha/beta-Hydrolases"/>
    <property type="match status" value="1"/>
</dbReference>
<evidence type="ECO:0000313" key="2">
    <source>
        <dbReference type="EMBL" id="GIH05221.1"/>
    </source>
</evidence>
<dbReference type="InterPro" id="IPR050266">
    <property type="entry name" value="AB_hydrolase_sf"/>
</dbReference>
<feature type="domain" description="AB hydrolase-1" evidence="1">
    <location>
        <begin position="32"/>
        <end position="245"/>
    </location>
</feature>
<reference evidence="2" key="1">
    <citation type="submission" date="2021-01" db="EMBL/GenBank/DDBJ databases">
        <title>Whole genome shotgun sequence of Rhizocola hellebori NBRC 109834.</title>
        <authorList>
            <person name="Komaki H."/>
            <person name="Tamura T."/>
        </authorList>
    </citation>
    <scope>NUCLEOTIDE SEQUENCE</scope>
    <source>
        <strain evidence="2">NBRC 109834</strain>
    </source>
</reference>
<keyword evidence="3" id="KW-1185">Reference proteome</keyword>
<dbReference type="GO" id="GO:0003824">
    <property type="term" value="F:catalytic activity"/>
    <property type="evidence" value="ECO:0007669"/>
    <property type="project" value="UniProtKB-ARBA"/>
</dbReference>
<dbReference type="AlphaFoldDB" id="A0A8J3Q7D9"/>
<dbReference type="InterPro" id="IPR029058">
    <property type="entry name" value="AB_hydrolase_fold"/>
</dbReference>
<name>A0A8J3Q7D9_9ACTN</name>
<protein>
    <submittedName>
        <fullName evidence="2">Oxidoreductase</fullName>
    </submittedName>
</protein>
<evidence type="ECO:0000259" key="1">
    <source>
        <dbReference type="Pfam" id="PF12697"/>
    </source>
</evidence>
<comment type="caution">
    <text evidence="2">The sequence shown here is derived from an EMBL/GenBank/DDBJ whole genome shotgun (WGS) entry which is preliminary data.</text>
</comment>
<dbReference type="InterPro" id="IPR000073">
    <property type="entry name" value="AB_hydrolase_1"/>
</dbReference>
<dbReference type="Pfam" id="PF12697">
    <property type="entry name" value="Abhydrolase_6"/>
    <property type="match status" value="1"/>
</dbReference>
<dbReference type="EMBL" id="BONY01000017">
    <property type="protein sequence ID" value="GIH05221.1"/>
    <property type="molecule type" value="Genomic_DNA"/>
</dbReference>
<dbReference type="Proteomes" id="UP000612899">
    <property type="component" value="Unassembled WGS sequence"/>
</dbReference>